<dbReference type="Proteomes" id="UP000564885">
    <property type="component" value="Unassembled WGS sequence"/>
</dbReference>
<dbReference type="AlphaFoldDB" id="A0A849IF72"/>
<evidence type="ECO:0000313" key="2">
    <source>
        <dbReference type="EMBL" id="NNM74770.1"/>
    </source>
</evidence>
<keyword evidence="3" id="KW-1185">Reference proteome</keyword>
<feature type="region of interest" description="Disordered" evidence="1">
    <location>
        <begin position="31"/>
        <end position="55"/>
    </location>
</feature>
<evidence type="ECO:0008006" key="4">
    <source>
        <dbReference type="Google" id="ProtNLM"/>
    </source>
</evidence>
<accession>A0A849IF72</accession>
<proteinExistence type="predicted"/>
<gene>
    <name evidence="2" type="ORF">HJG44_20625</name>
</gene>
<sequence>MLLRGRHHVIAHWFEPWTCWLIGDDPRYPEEEEERFGIGQNVPTHWRPLPAPPPA</sequence>
<reference evidence="2 3" key="1">
    <citation type="submission" date="2020-04" db="EMBL/GenBank/DDBJ databases">
        <title>Enterovirga sp. isolate from soil.</title>
        <authorList>
            <person name="Chea S."/>
            <person name="Kim D.-U."/>
        </authorList>
    </citation>
    <scope>NUCLEOTIDE SEQUENCE [LARGE SCALE GENOMIC DNA]</scope>
    <source>
        <strain evidence="2 3">DB1703</strain>
    </source>
</reference>
<evidence type="ECO:0000256" key="1">
    <source>
        <dbReference type="SAM" id="MobiDB-lite"/>
    </source>
</evidence>
<evidence type="ECO:0000313" key="3">
    <source>
        <dbReference type="Proteomes" id="UP000564885"/>
    </source>
</evidence>
<dbReference type="EMBL" id="JABEPP010000006">
    <property type="protein sequence ID" value="NNM74770.1"/>
    <property type="molecule type" value="Genomic_DNA"/>
</dbReference>
<protein>
    <recommendedName>
        <fullName evidence="4">DUF551 domain-containing protein</fullName>
    </recommendedName>
</protein>
<organism evidence="2 3">
    <name type="scientific">Enterovirga aerilata</name>
    <dbReference type="NCBI Taxonomy" id="2730920"/>
    <lineage>
        <taxon>Bacteria</taxon>
        <taxon>Pseudomonadati</taxon>
        <taxon>Pseudomonadota</taxon>
        <taxon>Alphaproteobacteria</taxon>
        <taxon>Hyphomicrobiales</taxon>
        <taxon>Methylobacteriaceae</taxon>
        <taxon>Enterovirga</taxon>
    </lineage>
</organism>
<name>A0A849IF72_9HYPH</name>
<comment type="caution">
    <text evidence="2">The sequence shown here is derived from an EMBL/GenBank/DDBJ whole genome shotgun (WGS) entry which is preliminary data.</text>
</comment>